<keyword evidence="1" id="KW-0472">Membrane</keyword>
<gene>
    <name evidence="2" type="ORF">H312_00292</name>
</gene>
<dbReference type="OrthoDB" id="10295047at2759"/>
<name>A0A059F5J9_9MICR</name>
<evidence type="ECO:0000256" key="1">
    <source>
        <dbReference type="SAM" id="Phobius"/>
    </source>
</evidence>
<reference evidence="3" key="1">
    <citation type="submission" date="2013-02" db="EMBL/GenBank/DDBJ databases">
        <authorList>
            <consortium name="The Broad Institute Genome Sequencing Platform"/>
            <person name="Cuomo C."/>
            <person name="Becnel J."/>
            <person name="Sanscrainte N."/>
            <person name="Walker B."/>
            <person name="Young S.K."/>
            <person name="Zeng Q."/>
            <person name="Gargeya S."/>
            <person name="Fitzgerald M."/>
            <person name="Haas B."/>
            <person name="Abouelleil A."/>
            <person name="Alvarado L."/>
            <person name="Arachchi H.M."/>
            <person name="Berlin A.M."/>
            <person name="Chapman S.B."/>
            <person name="Dewar J."/>
            <person name="Goldberg J."/>
            <person name="Griggs A."/>
            <person name="Gujja S."/>
            <person name="Hansen M."/>
            <person name="Howarth C."/>
            <person name="Imamovic A."/>
            <person name="Larimer J."/>
            <person name="McCowan C."/>
            <person name="Murphy C."/>
            <person name="Neiman D."/>
            <person name="Pearson M."/>
            <person name="Priest M."/>
            <person name="Roberts A."/>
            <person name="Saif S."/>
            <person name="Shea T."/>
            <person name="Sisk P."/>
            <person name="Sykes S."/>
            <person name="Wortman J."/>
            <person name="Nusbaum C."/>
            <person name="Birren B."/>
        </authorList>
    </citation>
    <scope>NUCLEOTIDE SEQUENCE [LARGE SCALE GENOMIC DNA]</scope>
    <source>
        <strain evidence="3">PRA339</strain>
    </source>
</reference>
<evidence type="ECO:0000313" key="3">
    <source>
        <dbReference type="Proteomes" id="UP000030655"/>
    </source>
</evidence>
<keyword evidence="1" id="KW-0812">Transmembrane</keyword>
<dbReference type="VEuPathDB" id="MicrosporidiaDB:H312_00292"/>
<reference evidence="2 3" key="2">
    <citation type="submission" date="2014-03" db="EMBL/GenBank/DDBJ databases">
        <title>The Genome Sequence of Anncaliia algerae insect isolate PRA339.</title>
        <authorList>
            <consortium name="The Broad Institute Genome Sequencing Platform"/>
            <consortium name="The Broad Institute Genome Sequencing Center for Infectious Disease"/>
            <person name="Cuomo C."/>
            <person name="Becnel J."/>
            <person name="Sanscrainte N."/>
            <person name="Walker B."/>
            <person name="Young S.K."/>
            <person name="Zeng Q."/>
            <person name="Gargeya S."/>
            <person name="Fitzgerald M."/>
            <person name="Haas B."/>
            <person name="Abouelleil A."/>
            <person name="Alvarado L."/>
            <person name="Arachchi H.M."/>
            <person name="Berlin A.M."/>
            <person name="Chapman S.B."/>
            <person name="Dewar J."/>
            <person name="Goldberg J."/>
            <person name="Griggs A."/>
            <person name="Gujja S."/>
            <person name="Hansen M."/>
            <person name="Howarth C."/>
            <person name="Imamovic A."/>
            <person name="Larimer J."/>
            <person name="McCowan C."/>
            <person name="Murphy C."/>
            <person name="Neiman D."/>
            <person name="Pearson M."/>
            <person name="Priest M."/>
            <person name="Roberts A."/>
            <person name="Saif S."/>
            <person name="Shea T."/>
            <person name="Sisk P."/>
            <person name="Sykes S."/>
            <person name="Wortman J."/>
            <person name="Nusbaum C."/>
            <person name="Birren B."/>
        </authorList>
    </citation>
    <scope>NUCLEOTIDE SEQUENCE [LARGE SCALE GENOMIC DNA]</scope>
    <source>
        <strain evidence="2 3">PRA339</strain>
    </source>
</reference>
<dbReference type="AlphaFoldDB" id="A0A059F5J9"/>
<keyword evidence="1" id="KW-1133">Transmembrane helix</keyword>
<dbReference type="HOGENOM" id="CLU_144263_0_0_1"/>
<feature type="transmembrane region" description="Helical" evidence="1">
    <location>
        <begin position="6"/>
        <end position="22"/>
    </location>
</feature>
<feature type="transmembrane region" description="Helical" evidence="1">
    <location>
        <begin position="34"/>
        <end position="56"/>
    </location>
</feature>
<feature type="transmembrane region" description="Helical" evidence="1">
    <location>
        <begin position="62"/>
        <end position="82"/>
    </location>
</feature>
<feature type="transmembrane region" description="Helical" evidence="1">
    <location>
        <begin position="94"/>
        <end position="115"/>
    </location>
</feature>
<dbReference type="EMBL" id="KK365131">
    <property type="protein sequence ID" value="KCZ82269.1"/>
    <property type="molecule type" value="Genomic_DNA"/>
</dbReference>
<dbReference type="Proteomes" id="UP000030655">
    <property type="component" value="Unassembled WGS sequence"/>
</dbReference>
<accession>A0A059F5J9</accession>
<evidence type="ECO:0000313" key="2">
    <source>
        <dbReference type="EMBL" id="KCZ82269.1"/>
    </source>
</evidence>
<keyword evidence="3" id="KW-1185">Reference proteome</keyword>
<protein>
    <submittedName>
        <fullName evidence="2">Uncharacterized protein</fullName>
    </submittedName>
</protein>
<organism evidence="2 3">
    <name type="scientific">Anncaliia algerae PRA339</name>
    <dbReference type="NCBI Taxonomy" id="1288291"/>
    <lineage>
        <taxon>Eukaryota</taxon>
        <taxon>Fungi</taxon>
        <taxon>Fungi incertae sedis</taxon>
        <taxon>Microsporidia</taxon>
        <taxon>Tubulinosematoidea</taxon>
        <taxon>Tubulinosematidae</taxon>
        <taxon>Anncaliia</taxon>
    </lineage>
</organism>
<proteinExistence type="predicted"/>
<sequence>MNTFAYFVFLSFFKILFYMLNIRRNLLKYREIGIYIPIIPVFAMYLNTFFMFTGYISMCYSYLTYCYFNGLLYFVFTTNVIFRNLSQFSFIRFPRYFLISLFLGIFELFFVLYHFRFFFSRAIYNKNKKIGSDILLRRGLKVSIKLIRSVS</sequence>